<dbReference type="Pfam" id="PF08268">
    <property type="entry name" value="FBA_3"/>
    <property type="match status" value="1"/>
</dbReference>
<dbReference type="PANTHER" id="PTHR31111:SF65">
    <property type="entry name" value="F-BOX DOMAIN-CONTAINING PROTEIN"/>
    <property type="match status" value="1"/>
</dbReference>
<proteinExistence type="predicted"/>
<dbReference type="InterPro" id="IPR013187">
    <property type="entry name" value="F-box-assoc_dom_typ3"/>
</dbReference>
<protein>
    <recommendedName>
        <fullName evidence="1">F-box associated beta-propeller type 3 domain-containing protein</fullName>
    </recommendedName>
</protein>
<evidence type="ECO:0000259" key="1">
    <source>
        <dbReference type="Pfam" id="PF08268"/>
    </source>
</evidence>
<sequence>MGKSSVIVCFDVRSEKFSFINLDKDMERYDPFCNGYACGYLTLFNYKGKLGIRQNTRKDNIPLVLWVIEDAQRYKWFKQAYELPPLIRRKWFVGMTGAGEIVWYWPCCFYLYNLERETCTRVNIQGFEELEHRRTTHIFVDYVENLKLM</sequence>
<feature type="domain" description="F-box associated beta-propeller type 3" evidence="1">
    <location>
        <begin position="3"/>
        <end position="143"/>
    </location>
</feature>
<dbReference type="InterPro" id="IPR017451">
    <property type="entry name" value="F-box-assoc_interact_dom"/>
</dbReference>
<gene>
    <name evidence="2" type="ORF">MERR_LOCUS30075</name>
</gene>
<keyword evidence="3" id="KW-1185">Reference proteome</keyword>
<organism evidence="2 3">
    <name type="scientific">Microthlaspi erraticum</name>
    <dbReference type="NCBI Taxonomy" id="1685480"/>
    <lineage>
        <taxon>Eukaryota</taxon>
        <taxon>Viridiplantae</taxon>
        <taxon>Streptophyta</taxon>
        <taxon>Embryophyta</taxon>
        <taxon>Tracheophyta</taxon>
        <taxon>Spermatophyta</taxon>
        <taxon>Magnoliopsida</taxon>
        <taxon>eudicotyledons</taxon>
        <taxon>Gunneridae</taxon>
        <taxon>Pentapetalae</taxon>
        <taxon>rosids</taxon>
        <taxon>malvids</taxon>
        <taxon>Brassicales</taxon>
        <taxon>Brassicaceae</taxon>
        <taxon>Coluteocarpeae</taxon>
        <taxon>Microthlaspi</taxon>
    </lineage>
</organism>
<evidence type="ECO:0000313" key="3">
    <source>
        <dbReference type="Proteomes" id="UP000467841"/>
    </source>
</evidence>
<comment type="caution">
    <text evidence="2">The sequence shown here is derived from an EMBL/GenBank/DDBJ whole genome shotgun (WGS) entry which is preliminary data.</text>
</comment>
<dbReference type="EMBL" id="CACVBM020001274">
    <property type="protein sequence ID" value="CAA7042840.1"/>
    <property type="molecule type" value="Genomic_DNA"/>
</dbReference>
<name>A0A6D2JM65_9BRAS</name>
<dbReference type="OrthoDB" id="1112699at2759"/>
<dbReference type="PANTHER" id="PTHR31111">
    <property type="entry name" value="BNAA05G37150D PROTEIN-RELATED"/>
    <property type="match status" value="1"/>
</dbReference>
<dbReference type="Proteomes" id="UP000467841">
    <property type="component" value="Unassembled WGS sequence"/>
</dbReference>
<reference evidence="2" key="1">
    <citation type="submission" date="2020-01" db="EMBL/GenBank/DDBJ databases">
        <authorList>
            <person name="Mishra B."/>
        </authorList>
    </citation>
    <scope>NUCLEOTIDE SEQUENCE [LARGE SCALE GENOMIC DNA]</scope>
</reference>
<accession>A0A6D2JM65</accession>
<dbReference type="NCBIfam" id="TIGR01640">
    <property type="entry name" value="F_box_assoc_1"/>
    <property type="match status" value="1"/>
</dbReference>
<evidence type="ECO:0000313" key="2">
    <source>
        <dbReference type="EMBL" id="CAA7042840.1"/>
    </source>
</evidence>
<dbReference type="AlphaFoldDB" id="A0A6D2JM65"/>